<dbReference type="OrthoDB" id="243535at2"/>
<dbReference type="SUPFAM" id="SSF109604">
    <property type="entry name" value="HD-domain/PDEase-like"/>
    <property type="match status" value="1"/>
</dbReference>
<sequence length="502" mass="55976">MSNILLENLPSPPEVAIKLLDQFAEADVNLNELEKTISAGPTLAARIVQFANSASFARQRAATSLKQAMMVIGIKGVKVLALSFSLTEMGESKQEGRRFCFNEYWRFSLACAVSSKTLYREMSKDEETGFLFGLLMNIGQLALACSQPDQYEEMLGETSMNDPSLIEKEISTFGLSRYELAQAAMESLGFPPSITAAFKEMNAGNRDRPEAKIIEVTHAMSCLFLNEDLDGNAVRDFSEKLAELTQNGLEENRQSYDTALEEYKEIASVLSYKSPSPKSLKEIENEAKHSIIQMTMALHLDKAQVEKENDELKDLAMLDELTGLGNRRQYEQMIQSEISRCNRLNRQLVLWIIDIDNFKSINDTYGHATGDAILIEVASRMGRSTRGYDFLFRIGGEEFVVIQSESTVDTCEVVAERLRSEVANRPFVVDDLEIPITISLGGAIFGYGSATTKEQLFELADKNLYAAKNGGRNQFVIDRDTELNVPTGPTNQFFTALHAENS</sequence>
<dbReference type="PROSITE" id="PS51833">
    <property type="entry name" value="HDOD"/>
    <property type="match status" value="1"/>
</dbReference>
<dbReference type="NCBIfam" id="TIGR00254">
    <property type="entry name" value="GGDEF"/>
    <property type="match status" value="1"/>
</dbReference>
<protein>
    <recommendedName>
        <fullName evidence="1">diguanylate cyclase</fullName>
        <ecNumber evidence="1">2.7.7.65</ecNumber>
    </recommendedName>
</protein>
<evidence type="ECO:0000313" key="5">
    <source>
        <dbReference type="EMBL" id="QEG20160.1"/>
    </source>
</evidence>
<proteinExistence type="predicted"/>
<evidence type="ECO:0000259" key="4">
    <source>
        <dbReference type="PROSITE" id="PS51833"/>
    </source>
</evidence>
<keyword evidence="5" id="KW-0808">Transferase</keyword>
<evidence type="ECO:0000259" key="3">
    <source>
        <dbReference type="PROSITE" id="PS50887"/>
    </source>
</evidence>
<dbReference type="SUPFAM" id="SSF55073">
    <property type="entry name" value="Nucleotide cyclase"/>
    <property type="match status" value="1"/>
</dbReference>
<gene>
    <name evidence="5" type="primary">dosC_1</name>
    <name evidence="5" type="ORF">MFFC18_00070</name>
</gene>
<dbReference type="STRING" id="980251.GCA_001642875_03754"/>
<dbReference type="EC" id="2.7.7.65" evidence="1"/>
<organism evidence="5 6">
    <name type="scientific">Mariniblastus fucicola</name>
    <dbReference type="NCBI Taxonomy" id="980251"/>
    <lineage>
        <taxon>Bacteria</taxon>
        <taxon>Pseudomonadati</taxon>
        <taxon>Planctomycetota</taxon>
        <taxon>Planctomycetia</taxon>
        <taxon>Pirellulales</taxon>
        <taxon>Pirellulaceae</taxon>
        <taxon>Mariniblastus</taxon>
    </lineage>
</organism>
<dbReference type="Proteomes" id="UP000322214">
    <property type="component" value="Chromosome"/>
</dbReference>
<dbReference type="Pfam" id="PF08668">
    <property type="entry name" value="HDOD"/>
    <property type="match status" value="1"/>
</dbReference>
<keyword evidence="6" id="KW-1185">Reference proteome</keyword>
<feature type="domain" description="HDOD" evidence="4">
    <location>
        <begin position="9"/>
        <end position="204"/>
    </location>
</feature>
<dbReference type="Gene3D" id="1.10.3210.10">
    <property type="entry name" value="Hypothetical protein af1432"/>
    <property type="match status" value="1"/>
</dbReference>
<reference evidence="5 6" key="1">
    <citation type="submission" date="2019-08" db="EMBL/GenBank/DDBJ databases">
        <title>Deep-cultivation of Planctomycetes and their phenomic and genomic characterization uncovers novel biology.</title>
        <authorList>
            <person name="Wiegand S."/>
            <person name="Jogler M."/>
            <person name="Boedeker C."/>
            <person name="Pinto D."/>
            <person name="Vollmers J."/>
            <person name="Rivas-Marin E."/>
            <person name="Kohn T."/>
            <person name="Peeters S.H."/>
            <person name="Heuer A."/>
            <person name="Rast P."/>
            <person name="Oberbeckmann S."/>
            <person name="Bunk B."/>
            <person name="Jeske O."/>
            <person name="Meyerdierks A."/>
            <person name="Storesund J.E."/>
            <person name="Kallscheuer N."/>
            <person name="Luecker S."/>
            <person name="Lage O.M."/>
            <person name="Pohl T."/>
            <person name="Merkel B.J."/>
            <person name="Hornburger P."/>
            <person name="Mueller R.-W."/>
            <person name="Bruemmer F."/>
            <person name="Labrenz M."/>
            <person name="Spormann A.M."/>
            <person name="Op den Camp H."/>
            <person name="Overmann J."/>
            <person name="Amann R."/>
            <person name="Jetten M.S.M."/>
            <person name="Mascher T."/>
            <person name="Medema M.H."/>
            <person name="Devos D.P."/>
            <person name="Kaster A.-K."/>
            <person name="Ovreas L."/>
            <person name="Rohde M."/>
            <person name="Galperin M.Y."/>
            <person name="Jogler C."/>
        </authorList>
    </citation>
    <scope>NUCLEOTIDE SEQUENCE [LARGE SCALE GENOMIC DNA]</scope>
    <source>
        <strain evidence="5 6">FC18</strain>
    </source>
</reference>
<dbReference type="SMART" id="SM00267">
    <property type="entry name" value="GGDEF"/>
    <property type="match status" value="1"/>
</dbReference>
<dbReference type="AlphaFoldDB" id="A0A5B9P5G0"/>
<dbReference type="PANTHER" id="PTHR45138">
    <property type="entry name" value="REGULATORY COMPONENTS OF SENSORY TRANSDUCTION SYSTEM"/>
    <property type="match status" value="1"/>
</dbReference>
<dbReference type="CDD" id="cd01949">
    <property type="entry name" value="GGDEF"/>
    <property type="match status" value="1"/>
</dbReference>
<evidence type="ECO:0000256" key="2">
    <source>
        <dbReference type="ARBA" id="ARBA00034247"/>
    </source>
</evidence>
<dbReference type="InterPro" id="IPR029787">
    <property type="entry name" value="Nucleotide_cyclase"/>
</dbReference>
<comment type="catalytic activity">
    <reaction evidence="2">
        <text>2 GTP = 3',3'-c-di-GMP + 2 diphosphate</text>
        <dbReference type="Rhea" id="RHEA:24898"/>
        <dbReference type="ChEBI" id="CHEBI:33019"/>
        <dbReference type="ChEBI" id="CHEBI:37565"/>
        <dbReference type="ChEBI" id="CHEBI:58805"/>
        <dbReference type="EC" id="2.7.7.65"/>
    </reaction>
</comment>
<dbReference type="FunFam" id="3.30.70.270:FF:000001">
    <property type="entry name" value="Diguanylate cyclase domain protein"/>
    <property type="match status" value="1"/>
</dbReference>
<keyword evidence="5" id="KW-0548">Nucleotidyltransferase</keyword>
<dbReference type="EMBL" id="CP042912">
    <property type="protein sequence ID" value="QEG20160.1"/>
    <property type="molecule type" value="Genomic_DNA"/>
</dbReference>
<dbReference type="InterPro" id="IPR000160">
    <property type="entry name" value="GGDEF_dom"/>
</dbReference>
<dbReference type="Pfam" id="PF00990">
    <property type="entry name" value="GGDEF"/>
    <property type="match status" value="1"/>
</dbReference>
<name>A0A5B9P5G0_9BACT</name>
<evidence type="ECO:0000256" key="1">
    <source>
        <dbReference type="ARBA" id="ARBA00012528"/>
    </source>
</evidence>
<evidence type="ECO:0000313" key="6">
    <source>
        <dbReference type="Proteomes" id="UP000322214"/>
    </source>
</evidence>
<dbReference type="PANTHER" id="PTHR45138:SF9">
    <property type="entry name" value="DIGUANYLATE CYCLASE DGCM-RELATED"/>
    <property type="match status" value="1"/>
</dbReference>
<dbReference type="Gene3D" id="3.30.70.270">
    <property type="match status" value="1"/>
</dbReference>
<dbReference type="GO" id="GO:0052621">
    <property type="term" value="F:diguanylate cyclase activity"/>
    <property type="evidence" value="ECO:0007669"/>
    <property type="project" value="UniProtKB-EC"/>
</dbReference>
<dbReference type="InterPro" id="IPR050469">
    <property type="entry name" value="Diguanylate_Cyclase"/>
</dbReference>
<accession>A0A5B9P5G0</accession>
<dbReference type="RefSeq" id="WP_075085764.1">
    <property type="nucleotide sequence ID" value="NZ_CP042912.1"/>
</dbReference>
<dbReference type="KEGG" id="mff:MFFC18_00070"/>
<dbReference type="InterPro" id="IPR043128">
    <property type="entry name" value="Rev_trsase/Diguanyl_cyclase"/>
</dbReference>
<dbReference type="PROSITE" id="PS50887">
    <property type="entry name" value="GGDEF"/>
    <property type="match status" value="1"/>
</dbReference>
<dbReference type="InterPro" id="IPR013976">
    <property type="entry name" value="HDOD"/>
</dbReference>
<feature type="domain" description="GGDEF" evidence="3">
    <location>
        <begin position="346"/>
        <end position="480"/>
    </location>
</feature>